<evidence type="ECO:0000313" key="1">
    <source>
        <dbReference type="EMBL" id="OMO88282.1"/>
    </source>
</evidence>
<proteinExistence type="predicted"/>
<dbReference type="Proteomes" id="UP000188268">
    <property type="component" value="Unassembled WGS sequence"/>
</dbReference>
<keyword evidence="2" id="KW-1185">Reference proteome</keyword>
<comment type="caution">
    <text evidence="1">The sequence shown here is derived from an EMBL/GenBank/DDBJ whole genome shotgun (WGS) entry which is preliminary data.</text>
</comment>
<evidence type="ECO:0000313" key="2">
    <source>
        <dbReference type="Proteomes" id="UP000188268"/>
    </source>
</evidence>
<dbReference type="AlphaFoldDB" id="A0A1R3J0C7"/>
<sequence>MAESLTSDSDTTKAEIIFFSSFSYFA</sequence>
<gene>
    <name evidence="1" type="ORF">CCACVL1_08489</name>
</gene>
<organism evidence="1 2">
    <name type="scientific">Corchorus capsularis</name>
    <name type="common">Jute</name>
    <dbReference type="NCBI Taxonomy" id="210143"/>
    <lineage>
        <taxon>Eukaryota</taxon>
        <taxon>Viridiplantae</taxon>
        <taxon>Streptophyta</taxon>
        <taxon>Embryophyta</taxon>
        <taxon>Tracheophyta</taxon>
        <taxon>Spermatophyta</taxon>
        <taxon>Magnoliopsida</taxon>
        <taxon>eudicotyledons</taxon>
        <taxon>Gunneridae</taxon>
        <taxon>Pentapetalae</taxon>
        <taxon>rosids</taxon>
        <taxon>malvids</taxon>
        <taxon>Malvales</taxon>
        <taxon>Malvaceae</taxon>
        <taxon>Grewioideae</taxon>
        <taxon>Apeibeae</taxon>
        <taxon>Corchorus</taxon>
    </lineage>
</organism>
<name>A0A1R3J0C7_COCAP</name>
<reference evidence="1 2" key="1">
    <citation type="submission" date="2013-09" db="EMBL/GenBank/DDBJ databases">
        <title>Corchorus capsularis genome sequencing.</title>
        <authorList>
            <person name="Alam M."/>
            <person name="Haque M.S."/>
            <person name="Islam M.S."/>
            <person name="Emdad E.M."/>
            <person name="Islam M.M."/>
            <person name="Ahmed B."/>
            <person name="Halim A."/>
            <person name="Hossen Q.M.M."/>
            <person name="Hossain M.Z."/>
            <person name="Ahmed R."/>
            <person name="Khan M.M."/>
            <person name="Islam R."/>
            <person name="Rashid M.M."/>
            <person name="Khan S.A."/>
            <person name="Rahman M.S."/>
            <person name="Alam M."/>
        </authorList>
    </citation>
    <scope>NUCLEOTIDE SEQUENCE [LARGE SCALE GENOMIC DNA]</scope>
    <source>
        <strain evidence="2">cv. CVL-1</strain>
        <tissue evidence="1">Whole seedling</tissue>
    </source>
</reference>
<dbReference type="Gramene" id="OMO88282">
    <property type="protein sequence ID" value="OMO88282"/>
    <property type="gene ID" value="CCACVL1_08489"/>
</dbReference>
<accession>A0A1R3J0C7</accession>
<dbReference type="EMBL" id="AWWV01009034">
    <property type="protein sequence ID" value="OMO88282.1"/>
    <property type="molecule type" value="Genomic_DNA"/>
</dbReference>
<protein>
    <submittedName>
        <fullName evidence="1">Uncharacterized protein</fullName>
    </submittedName>
</protein>